<dbReference type="NCBIfam" id="NF003918">
    <property type="entry name" value="PRK05443.1-2"/>
    <property type="match status" value="1"/>
</dbReference>
<evidence type="ECO:0000256" key="2">
    <source>
        <dbReference type="ARBA" id="ARBA00022679"/>
    </source>
</evidence>
<feature type="binding site" evidence="8">
    <location>
        <position position="72"/>
    </location>
    <ligand>
        <name>ATP</name>
        <dbReference type="ChEBI" id="CHEBI:30616"/>
    </ligand>
</feature>
<organism evidence="14 15">
    <name type="scientific">Desulfovibrio porci</name>
    <dbReference type="NCBI Taxonomy" id="2605782"/>
    <lineage>
        <taxon>Bacteria</taxon>
        <taxon>Pseudomonadati</taxon>
        <taxon>Thermodesulfobacteriota</taxon>
        <taxon>Desulfovibrionia</taxon>
        <taxon>Desulfovibrionales</taxon>
        <taxon>Desulfovibrionaceae</taxon>
        <taxon>Desulfovibrio</taxon>
    </lineage>
</organism>
<dbReference type="NCBIfam" id="TIGR03705">
    <property type="entry name" value="poly_P_kin"/>
    <property type="match status" value="1"/>
</dbReference>
<keyword evidence="15" id="KW-1185">Reference proteome</keyword>
<dbReference type="GO" id="GO:0009358">
    <property type="term" value="C:polyphosphate kinase complex"/>
    <property type="evidence" value="ECO:0007669"/>
    <property type="project" value="InterPro"/>
</dbReference>
<dbReference type="GO" id="GO:0005524">
    <property type="term" value="F:ATP binding"/>
    <property type="evidence" value="ECO:0007669"/>
    <property type="project" value="UniProtKB-KW"/>
</dbReference>
<dbReference type="InterPro" id="IPR036832">
    <property type="entry name" value="PPK_N_dom_sf"/>
</dbReference>
<evidence type="ECO:0000256" key="6">
    <source>
        <dbReference type="ARBA" id="ARBA00022840"/>
    </source>
</evidence>
<proteinExistence type="inferred from homology"/>
<dbReference type="AlphaFoldDB" id="A0A6L5XLY1"/>
<dbReference type="RefSeq" id="WP_154510676.1">
    <property type="nucleotide sequence ID" value="NZ_VUMH01000006.1"/>
</dbReference>
<dbReference type="InterPro" id="IPR024953">
    <property type="entry name" value="PP_kinase_middle"/>
</dbReference>
<dbReference type="GO" id="GO:0008976">
    <property type="term" value="F:polyphosphate kinase activity"/>
    <property type="evidence" value="ECO:0007669"/>
    <property type="project" value="UniProtKB-UniRule"/>
</dbReference>
<dbReference type="Gene3D" id="1.20.58.310">
    <property type="entry name" value="Polyphosphate kinase N-terminal domain"/>
    <property type="match status" value="1"/>
</dbReference>
<evidence type="ECO:0000313" key="14">
    <source>
        <dbReference type="EMBL" id="MSS27831.1"/>
    </source>
</evidence>
<dbReference type="InterPro" id="IPR036830">
    <property type="entry name" value="PP_kinase_middle_dom_sf"/>
</dbReference>
<dbReference type="InterPro" id="IPR041108">
    <property type="entry name" value="PP_kinase_C_1"/>
</dbReference>
<dbReference type="InterPro" id="IPR003414">
    <property type="entry name" value="PP_kinase"/>
</dbReference>
<evidence type="ECO:0000259" key="13">
    <source>
        <dbReference type="Pfam" id="PF17941"/>
    </source>
</evidence>
<keyword evidence="5 8" id="KW-0418">Kinase</keyword>
<dbReference type="CDD" id="cd09168">
    <property type="entry name" value="PLDc_PaPPK1_C2_like"/>
    <property type="match status" value="1"/>
</dbReference>
<evidence type="ECO:0000259" key="12">
    <source>
        <dbReference type="Pfam" id="PF13090"/>
    </source>
</evidence>
<sequence>MPEDAVATGSVEADQDQADCCVAAVEDLNCPDLYLNRELSWLKFNARVLEQALDQRFPLLEQLKFLAIFHNNLDEFFMVRVAGIVQQHKNGLPCGTPDQIRPARQLAEIRKQVLALQSTAYKHWKNLSRQLAQKGVRFRRYNQLTEKQHKFLDDFFHSEVYPVLTPQAIDPAHPFPTISNLSINFIVQLQCPDNTIRFARLRCPSNVSRFVFVPRTKAAKDYVCLGLSSNLRDTDVILLEDLIRQYLETLFYGNKILACGLFRITRNTDLELAEEEADDLLEAIKDLVDQRRFGDVVRLEFASGVNRMLVDFLARHLEVRPFQIYKIRGPLAFSQMLPFYDVDRPGLKLPPQHPRQPDICGEESMFPAIRVKDKLLYHPYDSFCAVLEFIRKASEDPDVMAIKQTLYRVGGNSPIVDALMEARRRGKQVTAVVELKARFDEERNITWAEELEDAGVNVVYGLKGMKIHAKLCLVVRREGHGLASYAHIGTGNYNPSTARIYTDMGLLTANPQICADITDLFNYMTGYAVHEHYQRLLVSPVNMRQGLLSRIKREIAHQREHANGRIIIKCNHLVDESMIRALYRASQAGVRIELQVRGICCLRPGLPGVSDNIEVTSVVGRFLEHPRIYWFFNNGAEELYMGSADMMPRNLNRRVEVLTPVPDDDLRDYIRHTILKLHLKDNMQCYKLLENGEYVRLKPGKKDKPVNSQAALIELYSGSPLQC</sequence>
<protein>
    <recommendedName>
        <fullName evidence="8 9">Polyphosphate kinase</fullName>
        <ecNumber evidence="8 9">2.7.4.1</ecNumber>
    </recommendedName>
    <alternativeName>
        <fullName evidence="8">ATP-polyphosphate phosphotransferase</fullName>
    </alternativeName>
    <alternativeName>
        <fullName evidence="8">Polyphosphoric acid kinase</fullName>
    </alternativeName>
</protein>
<comment type="caution">
    <text evidence="14">The sequence shown here is derived from an EMBL/GenBank/DDBJ whole genome shotgun (WGS) entry which is preliminary data.</text>
</comment>
<dbReference type="FunFam" id="3.30.870.10:FF:000001">
    <property type="entry name" value="Polyphosphate kinase"/>
    <property type="match status" value="1"/>
</dbReference>
<keyword evidence="6 8" id="KW-0067">ATP-binding</keyword>
<dbReference type="InterPro" id="IPR025200">
    <property type="entry name" value="PPK_C_dom2"/>
</dbReference>
<reference evidence="14 15" key="1">
    <citation type="submission" date="2019-09" db="EMBL/GenBank/DDBJ databases">
        <title>In-depth cultivation of the pig gut microbiome towards novel bacterial diversity and tailored functional studies.</title>
        <authorList>
            <person name="Wylensek D."/>
            <person name="Hitch T.C.A."/>
            <person name="Clavel T."/>
        </authorList>
    </citation>
    <scope>NUCLEOTIDE SEQUENCE [LARGE SCALE GENOMIC DNA]</scope>
    <source>
        <strain evidence="14 15">PG-178-WT-4</strain>
    </source>
</reference>
<dbReference type="EMBL" id="VUMH01000006">
    <property type="protein sequence ID" value="MSS27831.1"/>
    <property type="molecule type" value="Genomic_DNA"/>
</dbReference>
<dbReference type="Gene3D" id="3.30.870.10">
    <property type="entry name" value="Endonuclease Chain A"/>
    <property type="match status" value="2"/>
</dbReference>
<dbReference type="NCBIfam" id="NF003917">
    <property type="entry name" value="PRK05443.1-1"/>
    <property type="match status" value="1"/>
</dbReference>
<dbReference type="Pfam" id="PF17941">
    <property type="entry name" value="PP_kinase_C_1"/>
    <property type="match status" value="1"/>
</dbReference>
<evidence type="ECO:0000256" key="9">
    <source>
        <dbReference type="RuleBase" id="RU003800"/>
    </source>
</evidence>
<dbReference type="Gene3D" id="3.30.1840.10">
    <property type="entry name" value="Polyphosphate kinase middle domain"/>
    <property type="match status" value="1"/>
</dbReference>
<dbReference type="Pfam" id="PF02503">
    <property type="entry name" value="PP_kinase"/>
    <property type="match status" value="1"/>
</dbReference>
<feature type="domain" description="Polyphosphate kinase middle" evidence="10">
    <location>
        <begin position="147"/>
        <end position="337"/>
    </location>
</feature>
<keyword evidence="3 8" id="KW-0479">Metal-binding</keyword>
<dbReference type="Proteomes" id="UP000477488">
    <property type="component" value="Unassembled WGS sequence"/>
</dbReference>
<evidence type="ECO:0000256" key="8">
    <source>
        <dbReference type="HAMAP-Rule" id="MF_00347"/>
    </source>
</evidence>
<dbReference type="GO" id="GO:0006799">
    <property type="term" value="P:polyphosphate biosynthetic process"/>
    <property type="evidence" value="ECO:0007669"/>
    <property type="project" value="UniProtKB-UniRule"/>
</dbReference>
<name>A0A6L5XLY1_9BACT</name>
<feature type="domain" description="Polyphosphate kinase N-terminal" evidence="11">
    <location>
        <begin position="34"/>
        <end position="138"/>
    </location>
</feature>
<dbReference type="Pfam" id="PF13089">
    <property type="entry name" value="PP_kinase_N"/>
    <property type="match status" value="1"/>
</dbReference>
<dbReference type="NCBIfam" id="NF003921">
    <property type="entry name" value="PRK05443.2-2"/>
    <property type="match status" value="1"/>
</dbReference>
<feature type="binding site" evidence="8">
    <location>
        <position position="501"/>
    </location>
    <ligand>
        <name>ATP</name>
        <dbReference type="ChEBI" id="CHEBI:30616"/>
    </ligand>
</feature>
<feature type="active site" description="Phosphohistidine intermediate" evidence="8">
    <location>
        <position position="468"/>
    </location>
</feature>
<keyword evidence="1 8" id="KW-0597">Phosphoprotein</keyword>
<keyword evidence="4 8" id="KW-0547">Nucleotide-binding</keyword>
<comment type="function">
    <text evidence="8 9">Catalyzes the reversible transfer of the terminal phosphate of ATP to form a long-chain polyphosphate (polyP).</text>
</comment>
<feature type="binding site" evidence="8">
    <location>
        <position position="625"/>
    </location>
    <ligand>
        <name>ATP</name>
        <dbReference type="ChEBI" id="CHEBI:30616"/>
    </ligand>
</feature>
<dbReference type="SUPFAM" id="SSF56024">
    <property type="entry name" value="Phospholipase D/nuclease"/>
    <property type="match status" value="2"/>
</dbReference>
<feature type="domain" description="Polyphosphate kinase C-terminal" evidence="13">
    <location>
        <begin position="365"/>
        <end position="528"/>
    </location>
</feature>
<evidence type="ECO:0000256" key="3">
    <source>
        <dbReference type="ARBA" id="ARBA00022723"/>
    </source>
</evidence>
<gene>
    <name evidence="14" type="primary">ppk1</name>
    <name evidence="8" type="synonym">ppk</name>
    <name evidence="14" type="ORF">FYJ44_07160</name>
</gene>
<feature type="domain" description="Polyphosphate kinase C-terminal" evidence="12">
    <location>
        <begin position="536"/>
        <end position="709"/>
    </location>
</feature>
<evidence type="ECO:0000256" key="5">
    <source>
        <dbReference type="ARBA" id="ARBA00022777"/>
    </source>
</evidence>
<comment type="PTM">
    <text evidence="8 9">An intermediate of this reaction is the autophosphorylated ppk in which a phosphate is covalently linked to a histidine residue through a N-P bond.</text>
</comment>
<dbReference type="PANTHER" id="PTHR30218:SF0">
    <property type="entry name" value="POLYPHOSPHATE KINASE"/>
    <property type="match status" value="1"/>
</dbReference>
<evidence type="ECO:0000259" key="11">
    <source>
        <dbReference type="Pfam" id="PF13089"/>
    </source>
</evidence>
<evidence type="ECO:0000256" key="7">
    <source>
        <dbReference type="ARBA" id="ARBA00022842"/>
    </source>
</evidence>
<dbReference type="InterPro" id="IPR025198">
    <property type="entry name" value="PPK_N_dom"/>
</dbReference>
<keyword evidence="2 8" id="KW-0808">Transferase</keyword>
<dbReference type="SUPFAM" id="SSF140356">
    <property type="entry name" value="PPK N-terminal domain-like"/>
    <property type="match status" value="1"/>
</dbReference>
<dbReference type="PANTHER" id="PTHR30218">
    <property type="entry name" value="POLYPHOSPHATE KINASE"/>
    <property type="match status" value="1"/>
</dbReference>
<dbReference type="EC" id="2.7.4.1" evidence="8 9"/>
<dbReference type="SUPFAM" id="SSF143724">
    <property type="entry name" value="PHP14-like"/>
    <property type="match status" value="1"/>
</dbReference>
<comment type="cofactor">
    <cofactor evidence="8">
        <name>Mg(2+)</name>
        <dbReference type="ChEBI" id="CHEBI:18420"/>
    </cofactor>
</comment>
<dbReference type="GO" id="GO:0046872">
    <property type="term" value="F:metal ion binding"/>
    <property type="evidence" value="ECO:0007669"/>
    <property type="project" value="UniProtKB-KW"/>
</dbReference>
<feature type="binding site" evidence="8">
    <location>
        <position position="408"/>
    </location>
    <ligand>
        <name>Mg(2+)</name>
        <dbReference type="ChEBI" id="CHEBI:18420"/>
    </ligand>
</feature>
<comment type="catalytic activity">
    <reaction evidence="8 9">
        <text>[phosphate](n) + ATP = [phosphate](n+1) + ADP</text>
        <dbReference type="Rhea" id="RHEA:19573"/>
        <dbReference type="Rhea" id="RHEA-COMP:9859"/>
        <dbReference type="Rhea" id="RHEA-COMP:14280"/>
        <dbReference type="ChEBI" id="CHEBI:16838"/>
        <dbReference type="ChEBI" id="CHEBI:30616"/>
        <dbReference type="ChEBI" id="CHEBI:456216"/>
        <dbReference type="EC" id="2.7.4.1"/>
    </reaction>
</comment>
<dbReference type="Pfam" id="PF13090">
    <property type="entry name" value="PP_kinase_C"/>
    <property type="match status" value="1"/>
</dbReference>
<evidence type="ECO:0000313" key="15">
    <source>
        <dbReference type="Proteomes" id="UP000477488"/>
    </source>
</evidence>
<feature type="binding site" evidence="8">
    <location>
        <position position="597"/>
    </location>
    <ligand>
        <name>ATP</name>
        <dbReference type="ChEBI" id="CHEBI:30616"/>
    </ligand>
</feature>
<dbReference type="CDD" id="cd09165">
    <property type="entry name" value="PLDc_PaPPK1_C1_like"/>
    <property type="match status" value="1"/>
</dbReference>
<dbReference type="HAMAP" id="MF_00347">
    <property type="entry name" value="Polyphosphate_kinase"/>
    <property type="match status" value="1"/>
</dbReference>
<accession>A0A6L5XLY1</accession>
<feature type="binding site" evidence="8">
    <location>
        <position position="438"/>
    </location>
    <ligand>
        <name>Mg(2+)</name>
        <dbReference type="ChEBI" id="CHEBI:18420"/>
    </ligand>
</feature>
<evidence type="ECO:0000259" key="10">
    <source>
        <dbReference type="Pfam" id="PF02503"/>
    </source>
</evidence>
<dbReference type="PIRSF" id="PIRSF015589">
    <property type="entry name" value="PP_kinase"/>
    <property type="match status" value="1"/>
</dbReference>
<evidence type="ECO:0000256" key="1">
    <source>
        <dbReference type="ARBA" id="ARBA00022553"/>
    </source>
</evidence>
<keyword evidence="7 8" id="KW-0460">Magnesium</keyword>
<evidence type="ECO:0000256" key="4">
    <source>
        <dbReference type="ARBA" id="ARBA00022741"/>
    </source>
</evidence>
<comment type="similarity">
    <text evidence="8 9">Belongs to the polyphosphate kinase 1 (PPK1) family.</text>
</comment>